<gene>
    <name evidence="2" type="ORF">NCTC10723_01289</name>
</gene>
<dbReference type="Gene3D" id="3.30.450.150">
    <property type="entry name" value="Haem-degrading domain"/>
    <property type="match status" value="1"/>
</dbReference>
<dbReference type="PANTHER" id="PTHR34309:SF10">
    <property type="entry name" value="SLR1406 PROTEIN"/>
    <property type="match status" value="1"/>
</dbReference>
<dbReference type="EMBL" id="UGGU01000003">
    <property type="protein sequence ID" value="STO31829.1"/>
    <property type="molecule type" value="Genomic_DNA"/>
</dbReference>
<sequence>MKKMLGMVLGGAVLGSSLFAQVEEQKNINLEIAHKIAFEILNESKKENVNVSVVVLDRGGFPVLSVKGDNAGIHTLDTAEKKAFTSLAFKIPTTEFASRVENVPSLLQIENTTTLGGGLPIKVGDEIIGAVGVGGAPSGALDEKLGMVGIEKAKSLLK</sequence>
<evidence type="ECO:0000313" key="2">
    <source>
        <dbReference type="EMBL" id="STO31829.1"/>
    </source>
</evidence>
<accession>A0A377GXY0</accession>
<keyword evidence="1" id="KW-0732">Signal</keyword>
<feature type="chain" id="PRO_5016622791" evidence="1">
    <location>
        <begin position="21"/>
        <end position="158"/>
    </location>
</feature>
<dbReference type="RefSeq" id="WP_115270487.1">
    <property type="nucleotide sequence ID" value="NZ_UGGU01000003.1"/>
</dbReference>
<dbReference type="InterPro" id="IPR005624">
    <property type="entry name" value="PduO/GlcC-like"/>
</dbReference>
<feature type="signal peptide" evidence="1">
    <location>
        <begin position="1"/>
        <end position="20"/>
    </location>
</feature>
<evidence type="ECO:0000256" key="1">
    <source>
        <dbReference type="SAM" id="SignalP"/>
    </source>
</evidence>
<dbReference type="InterPro" id="IPR038084">
    <property type="entry name" value="PduO/GlcC-like_sf"/>
</dbReference>
<dbReference type="InterPro" id="IPR052517">
    <property type="entry name" value="GlcG_carb_metab_protein"/>
</dbReference>
<dbReference type="Pfam" id="PF03928">
    <property type="entry name" value="HbpS-like"/>
    <property type="match status" value="1"/>
</dbReference>
<keyword evidence="3" id="KW-1185">Reference proteome</keyword>
<reference evidence="2 3" key="1">
    <citation type="submission" date="2018-06" db="EMBL/GenBank/DDBJ databases">
        <authorList>
            <consortium name="Pathogen Informatics"/>
            <person name="Doyle S."/>
        </authorList>
    </citation>
    <scope>NUCLEOTIDE SEQUENCE [LARGE SCALE GENOMIC DNA]</scope>
    <source>
        <strain evidence="2 3">NCTC10723</strain>
    </source>
</reference>
<dbReference type="AlphaFoldDB" id="A0A377GXY0"/>
<dbReference type="PANTHER" id="PTHR34309">
    <property type="entry name" value="SLR1406 PROTEIN"/>
    <property type="match status" value="1"/>
</dbReference>
<dbReference type="SUPFAM" id="SSF143744">
    <property type="entry name" value="GlcG-like"/>
    <property type="match status" value="1"/>
</dbReference>
<proteinExistence type="predicted"/>
<dbReference type="Proteomes" id="UP000255328">
    <property type="component" value="Unassembled WGS sequence"/>
</dbReference>
<evidence type="ECO:0000313" key="3">
    <source>
        <dbReference type="Proteomes" id="UP000255328"/>
    </source>
</evidence>
<name>A0A377GXY0_9FUSO</name>
<organism evidence="2 3">
    <name type="scientific">Fusobacterium necrogenes</name>
    <dbReference type="NCBI Taxonomy" id="858"/>
    <lineage>
        <taxon>Bacteria</taxon>
        <taxon>Fusobacteriati</taxon>
        <taxon>Fusobacteriota</taxon>
        <taxon>Fusobacteriia</taxon>
        <taxon>Fusobacteriales</taxon>
        <taxon>Fusobacteriaceae</taxon>
        <taxon>Fusobacterium</taxon>
    </lineage>
</organism>
<dbReference type="OrthoDB" id="9778896at2"/>
<protein>
    <submittedName>
        <fullName evidence="2">Domain of uncharacterized function (DUF336)</fullName>
    </submittedName>
</protein>